<dbReference type="GO" id="GO:0005737">
    <property type="term" value="C:cytoplasm"/>
    <property type="evidence" value="ECO:0007669"/>
    <property type="project" value="UniProtKB-SubCell"/>
</dbReference>
<gene>
    <name evidence="7 9" type="primary">pfdA</name>
    <name evidence="9" type="ORF">DSO08_03750</name>
</gene>
<evidence type="ECO:0000256" key="3">
    <source>
        <dbReference type="ARBA" id="ARBA00023186"/>
    </source>
</evidence>
<name>A0A523BCR0_9CREN</name>
<dbReference type="InterPro" id="IPR004127">
    <property type="entry name" value="Prefoldin_subunit_alpha"/>
</dbReference>
<proteinExistence type="inferred from homology"/>
<evidence type="ECO:0000256" key="1">
    <source>
        <dbReference type="ARBA" id="ARBA00010048"/>
    </source>
</evidence>
<evidence type="ECO:0000313" key="10">
    <source>
        <dbReference type="Proteomes" id="UP000315399"/>
    </source>
</evidence>
<organism evidence="9 10">
    <name type="scientific">Thermoproteota archaeon</name>
    <dbReference type="NCBI Taxonomy" id="2056631"/>
    <lineage>
        <taxon>Archaea</taxon>
        <taxon>Thermoproteota</taxon>
    </lineage>
</organism>
<evidence type="ECO:0000313" key="9">
    <source>
        <dbReference type="EMBL" id="TDA38733.1"/>
    </source>
</evidence>
<keyword evidence="8" id="KW-0175">Coiled coil</keyword>
<dbReference type="NCBIfam" id="TIGR00293">
    <property type="entry name" value="prefoldin subunit alpha"/>
    <property type="match status" value="1"/>
</dbReference>
<comment type="function">
    <text evidence="4 7">Molecular chaperone capable of stabilizing a range of proteins. Seems to fulfill an ATP-independent, HSP70-like function in archaeal de novo protein folding.</text>
</comment>
<evidence type="ECO:0000256" key="4">
    <source>
        <dbReference type="ARBA" id="ARBA00025077"/>
    </source>
</evidence>
<keyword evidence="3 7" id="KW-0143">Chaperone</keyword>
<evidence type="ECO:0000256" key="6">
    <source>
        <dbReference type="ARBA" id="ARBA00044231"/>
    </source>
</evidence>
<dbReference type="AlphaFoldDB" id="A0A523BCR0"/>
<reference evidence="9 10" key="1">
    <citation type="journal article" date="2019" name="Nat. Microbiol.">
        <title>Expanding anaerobic alkane metabolism in the domain of Archaea.</title>
        <authorList>
            <person name="Wang Y."/>
            <person name="Wegener G."/>
            <person name="Hou J."/>
            <person name="Wang F."/>
            <person name="Xiao X."/>
        </authorList>
    </citation>
    <scope>NUCLEOTIDE SEQUENCE [LARGE SCALE GENOMIC DNA]</scope>
    <source>
        <strain evidence="9">WYZ-LMO10</strain>
    </source>
</reference>
<sequence length="153" mass="16820">MSSSPRPAKPLTPKEELDPLLVEFSNLKAYADVLRQQIEFTTGALAELTLSKASLYEIKNREGKAETLIHIGAGNYIRAFLQDVKTVVVGVGSGISIEKSIDTAISDIEDRIKKAQMQISSLQNQYLQVAARLDQLQARIDQLYSQIEASGKA</sequence>
<dbReference type="HAMAP" id="MF_00308">
    <property type="entry name" value="PfdA"/>
    <property type="match status" value="1"/>
</dbReference>
<comment type="similarity">
    <text evidence="7">Belongs to the prefoldin alpha subunit family.</text>
</comment>
<comment type="subcellular location">
    <subcellularLocation>
        <location evidence="7">Cytoplasm</location>
    </subcellularLocation>
</comment>
<dbReference type="GO" id="GO:0051082">
    <property type="term" value="F:unfolded protein binding"/>
    <property type="evidence" value="ECO:0007669"/>
    <property type="project" value="UniProtKB-UniRule"/>
</dbReference>
<evidence type="ECO:0000256" key="2">
    <source>
        <dbReference type="ARBA" id="ARBA00011716"/>
    </source>
</evidence>
<dbReference type="Gene3D" id="1.10.287.370">
    <property type="match status" value="1"/>
</dbReference>
<evidence type="ECO:0000256" key="8">
    <source>
        <dbReference type="SAM" id="Coils"/>
    </source>
</evidence>
<comment type="caution">
    <text evidence="9">The sequence shown here is derived from an EMBL/GenBank/DDBJ whole genome shotgun (WGS) entry which is preliminary data.</text>
</comment>
<dbReference type="PANTHER" id="PTHR12674:SF2">
    <property type="entry name" value="PREFOLDIN SUBUNIT 5"/>
    <property type="match status" value="1"/>
</dbReference>
<dbReference type="CDD" id="cd23160">
    <property type="entry name" value="Prefoldin_alpha_GimC"/>
    <property type="match status" value="1"/>
</dbReference>
<dbReference type="InterPro" id="IPR009053">
    <property type="entry name" value="Prefoldin"/>
</dbReference>
<dbReference type="PANTHER" id="PTHR12674">
    <property type="entry name" value="PREFOLDIN SUBUNIT 5"/>
    <property type="match status" value="1"/>
</dbReference>
<dbReference type="SUPFAM" id="SSF46579">
    <property type="entry name" value="Prefoldin"/>
    <property type="match status" value="1"/>
</dbReference>
<comment type="subunit">
    <text evidence="2 7">Heterohexamer of two alpha and four beta subunits.</text>
</comment>
<accession>A0A523BCR0</accession>
<dbReference type="InterPro" id="IPR011599">
    <property type="entry name" value="PFD_alpha_archaea"/>
</dbReference>
<dbReference type="Pfam" id="PF02996">
    <property type="entry name" value="Prefoldin"/>
    <property type="match status" value="1"/>
</dbReference>
<dbReference type="GO" id="GO:0016272">
    <property type="term" value="C:prefoldin complex"/>
    <property type="evidence" value="ECO:0007669"/>
    <property type="project" value="UniProtKB-UniRule"/>
</dbReference>
<protein>
    <recommendedName>
        <fullName evidence="5 7">Prefoldin subunit alpha</fullName>
    </recommendedName>
    <alternativeName>
        <fullName evidence="6 7">GimC subunit alpha</fullName>
    </alternativeName>
</protein>
<comment type="similarity">
    <text evidence="1">Belongs to the prefoldin subunit alpha family.</text>
</comment>
<feature type="coiled-coil region" evidence="8">
    <location>
        <begin position="105"/>
        <end position="153"/>
    </location>
</feature>
<evidence type="ECO:0000256" key="5">
    <source>
        <dbReference type="ARBA" id="ARBA00044156"/>
    </source>
</evidence>
<evidence type="ECO:0000256" key="7">
    <source>
        <dbReference type="HAMAP-Rule" id="MF_00308"/>
    </source>
</evidence>
<dbReference type="GO" id="GO:0006457">
    <property type="term" value="P:protein folding"/>
    <property type="evidence" value="ECO:0007669"/>
    <property type="project" value="UniProtKB-UniRule"/>
</dbReference>
<dbReference type="EMBL" id="QNVH01000030">
    <property type="protein sequence ID" value="TDA38733.1"/>
    <property type="molecule type" value="Genomic_DNA"/>
</dbReference>
<keyword evidence="7" id="KW-0963">Cytoplasm</keyword>
<dbReference type="Proteomes" id="UP000315399">
    <property type="component" value="Unassembled WGS sequence"/>
</dbReference>